<reference evidence="1" key="1">
    <citation type="journal article" date="2020" name="Nature">
        <title>Giant virus diversity and host interactions through global metagenomics.</title>
        <authorList>
            <person name="Schulz F."/>
            <person name="Roux S."/>
            <person name="Paez-Espino D."/>
            <person name="Jungbluth S."/>
            <person name="Walsh D.A."/>
            <person name="Denef V.J."/>
            <person name="McMahon K.D."/>
            <person name="Konstantinidis K.T."/>
            <person name="Eloe-Fadrosh E.A."/>
            <person name="Kyrpides N.C."/>
            <person name="Woyke T."/>
        </authorList>
    </citation>
    <scope>NUCLEOTIDE SEQUENCE</scope>
    <source>
        <strain evidence="1">GVMAG-M-3300023184-17</strain>
    </source>
</reference>
<evidence type="ECO:0000313" key="1">
    <source>
        <dbReference type="EMBL" id="QHT85444.1"/>
    </source>
</evidence>
<proteinExistence type="predicted"/>
<protein>
    <submittedName>
        <fullName evidence="1">Uncharacterized protein</fullName>
    </submittedName>
</protein>
<name>A0A6C0HXZ4_9ZZZZ</name>
<organism evidence="1">
    <name type="scientific">viral metagenome</name>
    <dbReference type="NCBI Taxonomy" id="1070528"/>
    <lineage>
        <taxon>unclassified sequences</taxon>
        <taxon>metagenomes</taxon>
        <taxon>organismal metagenomes</taxon>
    </lineage>
</organism>
<accession>A0A6C0HXZ4</accession>
<dbReference type="EMBL" id="MN740041">
    <property type="protein sequence ID" value="QHT85444.1"/>
    <property type="molecule type" value="Genomic_DNA"/>
</dbReference>
<sequence length="85" mass="10388">MEVSNCIPDRFYVTWLNGKCYRVQYLYDYTFVMYHKKERICKMVFNSLVRNTFIPSAQERVQENMESRALHMIIRGILGDETFYW</sequence>
<dbReference type="AlphaFoldDB" id="A0A6C0HXZ4"/>